<organism evidence="8 9">
    <name type="scientific">Brassica napus</name>
    <name type="common">Rape</name>
    <dbReference type="NCBI Taxonomy" id="3708"/>
    <lineage>
        <taxon>Eukaryota</taxon>
        <taxon>Viridiplantae</taxon>
        <taxon>Streptophyta</taxon>
        <taxon>Embryophyta</taxon>
        <taxon>Tracheophyta</taxon>
        <taxon>Spermatophyta</taxon>
        <taxon>Magnoliopsida</taxon>
        <taxon>eudicotyledons</taxon>
        <taxon>Gunneridae</taxon>
        <taxon>Pentapetalae</taxon>
        <taxon>rosids</taxon>
        <taxon>malvids</taxon>
        <taxon>Brassicales</taxon>
        <taxon>Brassicaceae</taxon>
        <taxon>Brassiceae</taxon>
        <taxon>Brassica</taxon>
    </lineage>
</organism>
<dbReference type="EMBL" id="HG994358">
    <property type="protein sequence ID" value="CAF2288877.1"/>
    <property type="molecule type" value="Genomic_DNA"/>
</dbReference>
<dbReference type="GO" id="GO:0060320">
    <property type="term" value="P:rejection of self pollen"/>
    <property type="evidence" value="ECO:0007669"/>
    <property type="project" value="UniProtKB-KW"/>
</dbReference>
<dbReference type="Proteomes" id="UP001295469">
    <property type="component" value="Chromosome A04"/>
</dbReference>
<reference evidence="8 9" key="1">
    <citation type="journal article" date="2014" name="Science">
        <title>Plant genetics. Early allopolyploid evolution in the post-Neolithic Brassica napus oilseed genome.</title>
        <authorList>
            <person name="Chalhoub B."/>
            <person name="Denoeud F."/>
            <person name="Liu S."/>
            <person name="Parkin I.A."/>
            <person name="Tang H."/>
            <person name="Wang X."/>
            <person name="Chiquet J."/>
            <person name="Belcram H."/>
            <person name="Tong C."/>
            <person name="Samans B."/>
            <person name="Correa M."/>
            <person name="Da Silva C."/>
            <person name="Just J."/>
            <person name="Falentin C."/>
            <person name="Koh C.S."/>
            <person name="Le Clainche I."/>
            <person name="Bernard M."/>
            <person name="Bento P."/>
            <person name="Noel B."/>
            <person name="Labadie K."/>
            <person name="Alberti A."/>
            <person name="Charles M."/>
            <person name="Arnaud D."/>
            <person name="Guo H."/>
            <person name="Daviaud C."/>
            <person name="Alamery S."/>
            <person name="Jabbari K."/>
            <person name="Zhao M."/>
            <person name="Edger P.P."/>
            <person name="Chelaifa H."/>
            <person name="Tack D."/>
            <person name="Lassalle G."/>
            <person name="Mestiri I."/>
            <person name="Schnel N."/>
            <person name="Le Paslier M.C."/>
            <person name="Fan G."/>
            <person name="Renault V."/>
            <person name="Bayer P.E."/>
            <person name="Golicz A.A."/>
            <person name="Manoli S."/>
            <person name="Lee T.H."/>
            <person name="Thi V.H."/>
            <person name="Chalabi S."/>
            <person name="Hu Q."/>
            <person name="Fan C."/>
            <person name="Tollenaere R."/>
            <person name="Lu Y."/>
            <person name="Battail C."/>
            <person name="Shen J."/>
            <person name="Sidebottom C.H."/>
            <person name="Wang X."/>
            <person name="Canaguier A."/>
            <person name="Chauveau A."/>
            <person name="Berard A."/>
            <person name="Deniot G."/>
            <person name="Guan M."/>
            <person name="Liu Z."/>
            <person name="Sun F."/>
            <person name="Lim Y.P."/>
            <person name="Lyons E."/>
            <person name="Town C.D."/>
            <person name="Bancroft I."/>
            <person name="Wang X."/>
            <person name="Meng J."/>
            <person name="Ma J."/>
            <person name="Pires J.C."/>
            <person name="King G.J."/>
            <person name="Brunel D."/>
            <person name="Delourme R."/>
            <person name="Renard M."/>
            <person name="Aury J.M."/>
            <person name="Adams K.L."/>
            <person name="Batley J."/>
            <person name="Snowdon R.J."/>
            <person name="Tost J."/>
            <person name="Edwards D."/>
            <person name="Zhou Y."/>
            <person name="Hua W."/>
            <person name="Sharpe A.G."/>
            <person name="Paterson A.H."/>
            <person name="Guan C."/>
            <person name="Wincker P."/>
        </authorList>
    </citation>
    <scope>NUCLEOTIDE SEQUENCE [LARGE SCALE GENOMIC DNA]</scope>
    <source>
        <strain evidence="9">cv. Darmor-bzh</strain>
    </source>
</reference>
<accession>A0A078HIR2</accession>
<sequence>MNLSFIFLYLIFTLHVESNEVQCHKNTVAVQNNLTLSRSILKVHCESRDDDLGEHFLRFQDAAYTFSFHDNLVIQTRFKCILWKGANLEYHKTFMAYEEGAFRKCGLLYSWEAKDDGIYLSKNGEPMKLLYYWDI</sequence>
<dbReference type="Gramene" id="CDY37747">
    <property type="protein sequence ID" value="CDY37747"/>
    <property type="gene ID" value="GSBRNA2T00064650001"/>
</dbReference>
<dbReference type="PANTHER" id="PTHR31232:SF39">
    <property type="entry name" value="S-PROTEIN HOMOLOG-RELATED"/>
    <property type="match status" value="1"/>
</dbReference>
<comment type="similarity">
    <text evidence="2 6">Belongs to the plant self-incompatibility (S1) protein family.</text>
</comment>
<evidence type="ECO:0000313" key="9">
    <source>
        <dbReference type="Proteomes" id="UP000028999"/>
    </source>
</evidence>
<name>A0A078HIR2_BRANA</name>
<dbReference type="OMA" id="TCIWSAR"/>
<reference evidence="7" key="3">
    <citation type="submission" date="2021-01" db="EMBL/GenBank/DDBJ databases">
        <authorList>
            <consortium name="Genoscope - CEA"/>
            <person name="William W."/>
        </authorList>
    </citation>
    <scope>NUCLEOTIDE SEQUENCE</scope>
</reference>
<dbReference type="GO" id="GO:0005576">
    <property type="term" value="C:extracellular region"/>
    <property type="evidence" value="ECO:0007669"/>
    <property type="project" value="UniProtKB-SubCell"/>
</dbReference>
<reference evidence="8" key="2">
    <citation type="submission" date="2014-06" db="EMBL/GenBank/DDBJ databases">
        <authorList>
            <person name="Genoscope - CEA"/>
        </authorList>
    </citation>
    <scope>NUCLEOTIDE SEQUENCE</scope>
</reference>
<evidence type="ECO:0000313" key="7">
    <source>
        <dbReference type="EMBL" id="CAF2288877.1"/>
    </source>
</evidence>
<dbReference type="Pfam" id="PF05938">
    <property type="entry name" value="Self-incomp_S1"/>
    <property type="match status" value="1"/>
</dbReference>
<feature type="signal peptide" evidence="6">
    <location>
        <begin position="1"/>
        <end position="18"/>
    </location>
</feature>
<proteinExistence type="inferred from homology"/>
<evidence type="ECO:0000256" key="1">
    <source>
        <dbReference type="ARBA" id="ARBA00004613"/>
    </source>
</evidence>
<dbReference type="PaxDb" id="3708-A0A078HIR2"/>
<comment type="subcellular location">
    <subcellularLocation>
        <location evidence="1 6">Secreted</location>
    </subcellularLocation>
</comment>
<dbReference type="EMBL" id="LK032406">
    <property type="protein sequence ID" value="CDY37747.1"/>
    <property type="molecule type" value="Genomic_DNA"/>
</dbReference>
<dbReference type="AlphaFoldDB" id="A0A078HIR2"/>
<evidence type="ECO:0000256" key="2">
    <source>
        <dbReference type="ARBA" id="ARBA00005581"/>
    </source>
</evidence>
<gene>
    <name evidence="8" type="primary">BnaA04g19210D</name>
    <name evidence="7" type="ORF">DARMORV10_A04P25490.1</name>
    <name evidence="8" type="ORF">GSBRNA2T00064650001</name>
</gene>
<keyword evidence="3 6" id="KW-0713">Self-incompatibility</keyword>
<evidence type="ECO:0000256" key="3">
    <source>
        <dbReference type="ARBA" id="ARBA00022471"/>
    </source>
</evidence>
<evidence type="ECO:0000256" key="6">
    <source>
        <dbReference type="RuleBase" id="RU367044"/>
    </source>
</evidence>
<keyword evidence="9" id="KW-1185">Reference proteome</keyword>
<evidence type="ECO:0000313" key="8">
    <source>
        <dbReference type="EMBL" id="CDY37747.1"/>
    </source>
</evidence>
<dbReference type="PANTHER" id="PTHR31232">
    <property type="match status" value="1"/>
</dbReference>
<protein>
    <recommendedName>
        <fullName evidence="6">S-protein homolog</fullName>
    </recommendedName>
</protein>
<keyword evidence="5 6" id="KW-0732">Signal</keyword>
<feature type="chain" id="PRO_5041001220" description="S-protein homolog" evidence="6">
    <location>
        <begin position="19"/>
        <end position="135"/>
    </location>
</feature>
<keyword evidence="4 6" id="KW-0964">Secreted</keyword>
<evidence type="ECO:0000256" key="5">
    <source>
        <dbReference type="ARBA" id="ARBA00022729"/>
    </source>
</evidence>
<evidence type="ECO:0000256" key="4">
    <source>
        <dbReference type="ARBA" id="ARBA00022525"/>
    </source>
</evidence>
<dbReference type="InterPro" id="IPR010264">
    <property type="entry name" value="Self-incomp_S1"/>
</dbReference>
<dbReference type="Proteomes" id="UP000028999">
    <property type="component" value="Unassembled WGS sequence"/>
</dbReference>